<gene>
    <name evidence="4" type="ORF">DEBURN_LOCUS4459</name>
</gene>
<feature type="compositionally biased region" description="Polar residues" evidence="2">
    <location>
        <begin position="559"/>
        <end position="568"/>
    </location>
</feature>
<name>A0A9N9EWM6_9GLOM</name>
<evidence type="ECO:0000259" key="3">
    <source>
        <dbReference type="PROSITE" id="PS50238"/>
    </source>
</evidence>
<evidence type="ECO:0000256" key="1">
    <source>
        <dbReference type="ARBA" id="ARBA00022468"/>
    </source>
</evidence>
<feature type="compositionally biased region" description="Polar residues" evidence="2">
    <location>
        <begin position="1"/>
        <end position="12"/>
    </location>
</feature>
<dbReference type="OrthoDB" id="185175at2759"/>
<proteinExistence type="predicted"/>
<reference evidence="4" key="1">
    <citation type="submission" date="2021-06" db="EMBL/GenBank/DDBJ databases">
        <authorList>
            <person name="Kallberg Y."/>
            <person name="Tangrot J."/>
            <person name="Rosling A."/>
        </authorList>
    </citation>
    <scope>NUCLEOTIDE SEQUENCE</scope>
    <source>
        <strain evidence="4">AZ414A</strain>
    </source>
</reference>
<evidence type="ECO:0000256" key="2">
    <source>
        <dbReference type="SAM" id="MobiDB-lite"/>
    </source>
</evidence>
<feature type="region of interest" description="Disordered" evidence="2">
    <location>
        <begin position="54"/>
        <end position="73"/>
    </location>
</feature>
<sequence>MSSIEINSNKTPPSKPLSRKLSKPDSVTYSDSVDTNGSILNSVRGSIRRFRRTSGATTALNSKPDPLSSNTHIPTFSRFQSTIANIAREQTSRLKDINISQKTADLTAIVQEMGTELGKKGVEFGSMTKDAVDKWKKRKDFPSSNFLESSKNVTGVKIFGAPLKTAVISTRIEKDIEQIQKDTSRYWLPTVIVRCIEFLDKYGLDEIGIYRIPGSVLTVSRIRSIFDYGADLNFLQSSTEDPHAVATLLKMYFRELPEPILTEVLLPDFNECVAKHTNSAGVATQPILASGSQQFSTAYFTAPTKVPTDLPRDLTKIVSRLPPYNFYLLRALCEHLSRVDGKSGINKMNISNLGLIFCPNLGIGSILFKTFVGYIDIVFGEGCIQEAAELENEKREQDAKEKHASLIYHKTCISDDFSKSLEDLLTLNKKTQTNSSSQFPSSSSSPTKGYNLDKDNIGNPNTVMAISSSTLSESESKYKNLDNQQQTYNETTFLSLNLLANNHEQHQPYPINITNVSTLSPNVPFRKRSYSTGLPLTIMEFSSDSSESDDESKNFSDETGLTDSPNSPTLMTFDYFDKHGTKNLGVLNLSRRVSNKWVVNHNAVEGDRTNSSVASIRRRRRDTDSNKPSNLLEENVMTEKNESNINISGDVKTIINKINSGISDSLSTSNLRGKTKKYSSVGNLINP</sequence>
<dbReference type="GO" id="GO:0007165">
    <property type="term" value="P:signal transduction"/>
    <property type="evidence" value="ECO:0007669"/>
    <property type="project" value="InterPro"/>
</dbReference>
<feature type="region of interest" description="Disordered" evidence="2">
    <location>
        <begin position="432"/>
        <end position="459"/>
    </location>
</feature>
<dbReference type="EMBL" id="CAJVPK010000339">
    <property type="protein sequence ID" value="CAG8496702.1"/>
    <property type="molecule type" value="Genomic_DNA"/>
</dbReference>
<dbReference type="Gene3D" id="1.10.555.10">
    <property type="entry name" value="Rho GTPase activation protein"/>
    <property type="match status" value="1"/>
</dbReference>
<dbReference type="Proteomes" id="UP000789706">
    <property type="component" value="Unassembled WGS sequence"/>
</dbReference>
<dbReference type="PANTHER" id="PTHR23176">
    <property type="entry name" value="RHO/RAC/CDC GTPASE-ACTIVATING PROTEIN"/>
    <property type="match status" value="1"/>
</dbReference>
<feature type="region of interest" description="Disordered" evidence="2">
    <location>
        <begin position="608"/>
        <end position="628"/>
    </location>
</feature>
<feature type="region of interest" description="Disordered" evidence="2">
    <location>
        <begin position="1"/>
        <end position="35"/>
    </location>
</feature>
<comment type="caution">
    <text evidence="4">The sequence shown here is derived from an EMBL/GenBank/DDBJ whole genome shotgun (WGS) entry which is preliminary data.</text>
</comment>
<dbReference type="GO" id="GO:0005737">
    <property type="term" value="C:cytoplasm"/>
    <property type="evidence" value="ECO:0007669"/>
    <property type="project" value="TreeGrafter"/>
</dbReference>
<dbReference type="SMART" id="SM00324">
    <property type="entry name" value="RhoGAP"/>
    <property type="match status" value="1"/>
</dbReference>
<accession>A0A9N9EWM6</accession>
<evidence type="ECO:0000313" key="4">
    <source>
        <dbReference type="EMBL" id="CAG8496702.1"/>
    </source>
</evidence>
<dbReference type="InterPro" id="IPR050729">
    <property type="entry name" value="Rho-GAP"/>
</dbReference>
<dbReference type="InterPro" id="IPR000198">
    <property type="entry name" value="RhoGAP_dom"/>
</dbReference>
<dbReference type="AlphaFoldDB" id="A0A9N9EWM6"/>
<feature type="domain" description="Rho-GAP" evidence="3">
    <location>
        <begin position="174"/>
        <end position="408"/>
    </location>
</feature>
<dbReference type="Pfam" id="PF00620">
    <property type="entry name" value="RhoGAP"/>
    <property type="match status" value="1"/>
</dbReference>
<dbReference type="PROSITE" id="PS50238">
    <property type="entry name" value="RHOGAP"/>
    <property type="match status" value="1"/>
</dbReference>
<dbReference type="InterPro" id="IPR008936">
    <property type="entry name" value="Rho_GTPase_activation_prot"/>
</dbReference>
<keyword evidence="1" id="KW-0343">GTPase activation</keyword>
<dbReference type="SUPFAM" id="SSF48350">
    <property type="entry name" value="GTPase activation domain, GAP"/>
    <property type="match status" value="1"/>
</dbReference>
<dbReference type="PANTHER" id="PTHR23176:SF0">
    <property type="entry name" value="RHO GTPASE ACTIVATING PROTEIN AT 19D, ISOFORM D"/>
    <property type="match status" value="1"/>
</dbReference>
<feature type="compositionally biased region" description="Polar residues" evidence="2">
    <location>
        <begin position="25"/>
        <end position="35"/>
    </location>
</feature>
<keyword evidence="5" id="KW-1185">Reference proteome</keyword>
<evidence type="ECO:0000313" key="5">
    <source>
        <dbReference type="Proteomes" id="UP000789706"/>
    </source>
</evidence>
<organism evidence="4 5">
    <name type="scientific">Diversispora eburnea</name>
    <dbReference type="NCBI Taxonomy" id="1213867"/>
    <lineage>
        <taxon>Eukaryota</taxon>
        <taxon>Fungi</taxon>
        <taxon>Fungi incertae sedis</taxon>
        <taxon>Mucoromycota</taxon>
        <taxon>Glomeromycotina</taxon>
        <taxon>Glomeromycetes</taxon>
        <taxon>Diversisporales</taxon>
        <taxon>Diversisporaceae</taxon>
        <taxon>Diversispora</taxon>
    </lineage>
</organism>
<protein>
    <submittedName>
        <fullName evidence="4">649_t:CDS:1</fullName>
    </submittedName>
</protein>
<feature type="compositionally biased region" description="Low complexity" evidence="2">
    <location>
        <begin position="435"/>
        <end position="446"/>
    </location>
</feature>
<dbReference type="GO" id="GO:0005096">
    <property type="term" value="F:GTPase activator activity"/>
    <property type="evidence" value="ECO:0007669"/>
    <property type="project" value="UniProtKB-KW"/>
</dbReference>
<feature type="region of interest" description="Disordered" evidence="2">
    <location>
        <begin position="542"/>
        <end position="568"/>
    </location>
</feature>